<comment type="subcellular location">
    <subcellularLocation>
        <location evidence="1 16">Golgi apparatus membrane</location>
        <topology evidence="1 16">Single-pass type II membrane protein</topology>
    </subcellularLocation>
</comment>
<comment type="function">
    <text evidence="16">Initiates complex N-linked carbohydrate formation. Essential for the conversion of high-mannose to hybrid and complex N-glycans.</text>
</comment>
<dbReference type="PANTHER" id="PTHR10468:SF0">
    <property type="entry name" value="ALPHA-1,3-MANNOSYL-GLYCOPROTEIN 2-BETA-N-ACETYLGLUCOSAMINYLTRANSFERASE"/>
    <property type="match status" value="1"/>
</dbReference>
<evidence type="ECO:0000256" key="10">
    <source>
        <dbReference type="ARBA" id="ARBA00023034"/>
    </source>
</evidence>
<keyword evidence="11" id="KW-0472">Membrane</keyword>
<keyword evidence="18" id="KW-1185">Reference proteome</keyword>
<evidence type="ECO:0000256" key="8">
    <source>
        <dbReference type="ARBA" id="ARBA00022968"/>
    </source>
</evidence>
<feature type="non-terminal residue" evidence="17">
    <location>
        <position position="98"/>
    </location>
</feature>
<name>I0YTK8_COCSC</name>
<dbReference type="GO" id="GO:0003827">
    <property type="term" value="F:alpha-1,3-mannosylglycoprotein 2-beta-N-acetylglucosaminyltransferase activity"/>
    <property type="evidence" value="ECO:0007669"/>
    <property type="project" value="UniProtKB-UniRule"/>
</dbReference>
<dbReference type="Gene3D" id="3.90.550.10">
    <property type="entry name" value="Spore Coat Polysaccharide Biosynthesis Protein SpsA, Chain A"/>
    <property type="match status" value="1"/>
</dbReference>
<dbReference type="InterPro" id="IPR029044">
    <property type="entry name" value="Nucleotide-diphossugar_trans"/>
</dbReference>
<keyword evidence="9" id="KW-1133">Transmembrane helix</keyword>
<comment type="caution">
    <text evidence="17">The sequence shown here is derived from an EMBL/GenBank/DDBJ whole genome shotgun (WGS) entry which is preliminary data.</text>
</comment>
<evidence type="ECO:0000313" key="18">
    <source>
        <dbReference type="Proteomes" id="UP000007264"/>
    </source>
</evidence>
<dbReference type="GO" id="GO:0030145">
    <property type="term" value="F:manganese ion binding"/>
    <property type="evidence" value="ECO:0007669"/>
    <property type="project" value="UniProtKB-UniRule"/>
</dbReference>
<dbReference type="GO" id="GO:0000139">
    <property type="term" value="C:Golgi membrane"/>
    <property type="evidence" value="ECO:0007669"/>
    <property type="project" value="UniProtKB-SubCell"/>
</dbReference>
<dbReference type="GO" id="GO:0006487">
    <property type="term" value="P:protein N-linked glycosylation"/>
    <property type="evidence" value="ECO:0007669"/>
    <property type="project" value="TreeGrafter"/>
</dbReference>
<dbReference type="eggNOG" id="KOG1413">
    <property type="taxonomic scope" value="Eukaryota"/>
</dbReference>
<evidence type="ECO:0000256" key="1">
    <source>
        <dbReference type="ARBA" id="ARBA00004323"/>
    </source>
</evidence>
<organism evidence="17 18">
    <name type="scientific">Coccomyxa subellipsoidea (strain C-169)</name>
    <name type="common">Green microalga</name>
    <dbReference type="NCBI Taxonomy" id="574566"/>
    <lineage>
        <taxon>Eukaryota</taxon>
        <taxon>Viridiplantae</taxon>
        <taxon>Chlorophyta</taxon>
        <taxon>core chlorophytes</taxon>
        <taxon>Trebouxiophyceae</taxon>
        <taxon>Trebouxiophyceae incertae sedis</taxon>
        <taxon>Coccomyxaceae</taxon>
        <taxon>Coccomyxa</taxon>
        <taxon>Coccomyxa subellipsoidea</taxon>
    </lineage>
</organism>
<dbReference type="Pfam" id="PF03071">
    <property type="entry name" value="GNT-I"/>
    <property type="match status" value="1"/>
</dbReference>
<evidence type="ECO:0000256" key="7">
    <source>
        <dbReference type="ARBA" id="ARBA00022723"/>
    </source>
</evidence>
<gene>
    <name evidence="17" type="ORF">COCSUDRAFT_83516</name>
</gene>
<dbReference type="InterPro" id="IPR004139">
    <property type="entry name" value="Glyco_trans_13"/>
</dbReference>
<protein>
    <recommendedName>
        <fullName evidence="13 16">Alpha-1,3-mannosyl-glycoprotein 2-beta-N-acetylglucosaminyltransferase</fullName>
        <shortName evidence="16">GNT-I</shortName>
        <shortName evidence="16">GlcNAc-T I</shortName>
        <ecNumber evidence="13 16">2.4.1.101</ecNumber>
    </recommendedName>
    <alternativeName>
        <fullName evidence="14 16">N-glycosyl-oligosaccharide-glycoprotein N-acetylglucosaminyltransferase I</fullName>
    </alternativeName>
</protein>
<keyword evidence="10 16" id="KW-0333">Golgi apparatus</keyword>
<evidence type="ECO:0000256" key="9">
    <source>
        <dbReference type="ARBA" id="ARBA00022989"/>
    </source>
</evidence>
<keyword evidence="7 16" id="KW-0479">Metal-binding</keyword>
<dbReference type="EMBL" id="AGSI01000012">
    <property type="protein sequence ID" value="EIE21727.1"/>
    <property type="molecule type" value="Genomic_DNA"/>
</dbReference>
<keyword evidence="8 16" id="KW-0735">Signal-anchor</keyword>
<evidence type="ECO:0000256" key="14">
    <source>
        <dbReference type="ARBA" id="ARBA00041712"/>
    </source>
</evidence>
<dbReference type="RefSeq" id="XP_005646271.1">
    <property type="nucleotide sequence ID" value="XM_005646214.1"/>
</dbReference>
<evidence type="ECO:0000256" key="15">
    <source>
        <dbReference type="ARBA" id="ARBA00049421"/>
    </source>
</evidence>
<comment type="similarity">
    <text evidence="3 16">Belongs to the glycosyltransferase 13 family.</text>
</comment>
<evidence type="ECO:0000256" key="2">
    <source>
        <dbReference type="ARBA" id="ARBA00004922"/>
    </source>
</evidence>
<dbReference type="SUPFAM" id="SSF53448">
    <property type="entry name" value="Nucleotide-diphospho-sugar transferases"/>
    <property type="match status" value="1"/>
</dbReference>
<keyword evidence="6" id="KW-0812">Transmembrane</keyword>
<feature type="non-terminal residue" evidence="17">
    <location>
        <position position="1"/>
    </location>
</feature>
<keyword evidence="12 16" id="KW-0464">Manganese</keyword>
<proteinExistence type="inferred from homology"/>
<comment type="pathway">
    <text evidence="2 16">Protein modification; protein glycosylation.</text>
</comment>
<dbReference type="GeneID" id="17039676"/>
<comment type="catalytic activity">
    <reaction evidence="15 16">
        <text>N(4)-(alpha-D-Man-(1-&gt;3)-[alpha-D-Man-(1-&gt;3)-[alpha-D-Man-(1-&gt;6)]-alpha-D-Man-(1-&gt;6)]-beta-D-Man-(1-&gt;4)-beta-D-GlcNAc-(1-&gt;4)-beta-D-GlcNAc)-L-asparaginyl-[protein] (N-glucan mannose isomer 5A1,2) + UDP-N-acetyl-alpha-D-glucosamine = N(4)-{beta-D-GlcNAc-(1-&gt;2)-alpha-D-Man-(1-&gt;3)-[alpha-D-Man-(1-&gt;3)-[alpha-D-Man-(1-&gt;6)]-alpha-D-Man-(1-&gt;6)]-beta-D-Man-(1-&gt;4)-beta-D-GlcNAc-(1-&gt;4)-beta-D-GlcNAc}-L-asparaginyl-[protein] + UDP + H(+)</text>
        <dbReference type="Rhea" id="RHEA:11456"/>
        <dbReference type="Rhea" id="RHEA-COMP:14367"/>
        <dbReference type="Rhea" id="RHEA-COMP:14368"/>
        <dbReference type="ChEBI" id="CHEBI:15378"/>
        <dbReference type="ChEBI" id="CHEBI:57705"/>
        <dbReference type="ChEBI" id="CHEBI:58223"/>
        <dbReference type="ChEBI" id="CHEBI:59087"/>
        <dbReference type="ChEBI" id="CHEBI:60625"/>
        <dbReference type="EC" id="2.4.1.101"/>
    </reaction>
</comment>
<evidence type="ECO:0000256" key="6">
    <source>
        <dbReference type="ARBA" id="ARBA00022692"/>
    </source>
</evidence>
<evidence type="ECO:0000313" key="17">
    <source>
        <dbReference type="EMBL" id="EIE21727.1"/>
    </source>
</evidence>
<accession>I0YTK8</accession>
<keyword evidence="5" id="KW-0808">Transferase</keyword>
<evidence type="ECO:0000256" key="16">
    <source>
        <dbReference type="RuleBase" id="RU368119"/>
    </source>
</evidence>
<evidence type="ECO:0000256" key="13">
    <source>
        <dbReference type="ARBA" id="ARBA00038949"/>
    </source>
</evidence>
<sequence length="98" mass="11510">LSQHYKWGLDKIFLEEGRTHAIIIEDDMIFSPDFLAFFQATAGLMQQDPSIWCASSWNDNGQASLEWNKTRLYRSSYFPGLGWMMRKELWLEIGTQFP</sequence>
<evidence type="ECO:0000256" key="5">
    <source>
        <dbReference type="ARBA" id="ARBA00022679"/>
    </source>
</evidence>
<dbReference type="EC" id="2.4.1.101" evidence="13 16"/>
<evidence type="ECO:0000256" key="11">
    <source>
        <dbReference type="ARBA" id="ARBA00023136"/>
    </source>
</evidence>
<evidence type="ECO:0000256" key="12">
    <source>
        <dbReference type="ARBA" id="ARBA00023211"/>
    </source>
</evidence>
<dbReference type="Proteomes" id="UP000007264">
    <property type="component" value="Unassembled WGS sequence"/>
</dbReference>
<dbReference type="PANTHER" id="PTHR10468">
    <property type="entry name" value="PROTEIN O-LINKED-MANNOSE BETA-1,2-N-ACETYLGLUCOSAMINYLTRANSFERASE 1/ALPHA-1,3-MANNOSYL-GLYCOPROTEIN 2-BETA-N-ACETYLGLUCOSAMINYLTRANSFERASE"/>
    <property type="match status" value="1"/>
</dbReference>
<comment type="cofactor">
    <cofactor evidence="16">
        <name>Mn(2+)</name>
        <dbReference type="ChEBI" id="CHEBI:29035"/>
    </cofactor>
    <text evidence="16">The cofactor is mostly bound to the substrate.</text>
</comment>
<dbReference type="AlphaFoldDB" id="I0YTK8"/>
<dbReference type="UniPathway" id="UPA00378"/>
<keyword evidence="4 16" id="KW-0328">Glycosyltransferase</keyword>
<evidence type="ECO:0000256" key="3">
    <source>
        <dbReference type="ARBA" id="ARBA00006492"/>
    </source>
</evidence>
<evidence type="ECO:0000256" key="4">
    <source>
        <dbReference type="ARBA" id="ARBA00022676"/>
    </source>
</evidence>
<dbReference type="InterPro" id="IPR052261">
    <property type="entry name" value="Glycosyltransferase_13"/>
</dbReference>
<dbReference type="OrthoDB" id="440755at2759"/>
<reference evidence="17 18" key="1">
    <citation type="journal article" date="2012" name="Genome Biol.">
        <title>The genome of the polar eukaryotic microalga coccomyxa subellipsoidea reveals traits of cold adaptation.</title>
        <authorList>
            <person name="Blanc G."/>
            <person name="Agarkova I."/>
            <person name="Grimwood J."/>
            <person name="Kuo A."/>
            <person name="Brueggeman A."/>
            <person name="Dunigan D."/>
            <person name="Gurnon J."/>
            <person name="Ladunga I."/>
            <person name="Lindquist E."/>
            <person name="Lucas S."/>
            <person name="Pangilinan J."/>
            <person name="Proschold T."/>
            <person name="Salamov A."/>
            <person name="Schmutz J."/>
            <person name="Weeks D."/>
            <person name="Yamada T."/>
            <person name="Claverie J.M."/>
            <person name="Grigoriev I."/>
            <person name="Van Etten J."/>
            <person name="Lomsadze A."/>
            <person name="Borodovsky M."/>
        </authorList>
    </citation>
    <scope>NUCLEOTIDE SEQUENCE [LARGE SCALE GENOMIC DNA]</scope>
    <source>
        <strain evidence="17 18">C-169</strain>
    </source>
</reference>
<dbReference type="KEGG" id="csl:COCSUDRAFT_83516"/>